<dbReference type="InterPro" id="IPR038765">
    <property type="entry name" value="Papain-like_cys_pep_sf"/>
</dbReference>
<accession>A0A926E554</accession>
<reference evidence="3" key="1">
    <citation type="submission" date="2020-08" db="EMBL/GenBank/DDBJ databases">
        <title>Genome public.</title>
        <authorList>
            <person name="Liu C."/>
            <person name="Sun Q."/>
        </authorList>
    </citation>
    <scope>NUCLEOTIDE SEQUENCE</scope>
    <source>
        <strain evidence="3">NSJ-24</strain>
    </source>
</reference>
<comment type="similarity">
    <text evidence="1 2">Belongs to the arylamine N-acetyltransferase family.</text>
</comment>
<dbReference type="Pfam" id="PF00797">
    <property type="entry name" value="Acetyltransf_2"/>
    <property type="match status" value="1"/>
</dbReference>
<evidence type="ECO:0000256" key="2">
    <source>
        <dbReference type="RuleBase" id="RU003452"/>
    </source>
</evidence>
<dbReference type="GO" id="GO:0016407">
    <property type="term" value="F:acetyltransferase activity"/>
    <property type="evidence" value="ECO:0007669"/>
    <property type="project" value="InterPro"/>
</dbReference>
<sequence>MNPIQRESIHMLSDQTDSYFERISAYRSDSLDIEYLTHLHKQHISHIPFENLDIMAGKAVSLNRTDLFHKIITHRRGGVCSEINTLYNWFLESLGFQTVSYSARIIASSNPVQMRSHRIISVALDGKQYITDAGFNFEHHRIPLLLRENIIQDDGECQYRFTRDDFWGWIMWQNRPKLGWRKILGFTEEPHIDLDFIAPTFFAERHPDSKINKFTKVSLYINGTFYAVRNNLFLKEVNGVENIIYPIKTKKQEEKILREIFLLPL</sequence>
<dbReference type="InterPro" id="IPR001447">
    <property type="entry name" value="Arylamine_N-AcTrfase"/>
</dbReference>
<evidence type="ECO:0000313" key="3">
    <source>
        <dbReference type="EMBL" id="MBC8567995.1"/>
    </source>
</evidence>
<gene>
    <name evidence="3" type="ORF">H8692_04335</name>
</gene>
<evidence type="ECO:0000313" key="4">
    <source>
        <dbReference type="Proteomes" id="UP000610862"/>
    </source>
</evidence>
<dbReference type="PANTHER" id="PTHR11786:SF0">
    <property type="entry name" value="ARYLAMINE N-ACETYLTRANSFERASE 4-RELATED"/>
    <property type="match status" value="1"/>
</dbReference>
<dbReference type="SUPFAM" id="SSF54001">
    <property type="entry name" value="Cysteine proteinases"/>
    <property type="match status" value="1"/>
</dbReference>
<dbReference type="InterPro" id="IPR053710">
    <property type="entry name" value="Arylamine_NAT_domain_sf"/>
</dbReference>
<dbReference type="RefSeq" id="WP_187525056.1">
    <property type="nucleotide sequence ID" value="NZ_JACRTA010000001.1"/>
</dbReference>
<proteinExistence type="inferred from homology"/>
<protein>
    <submittedName>
        <fullName evidence="3">Arylamine N-acetyltransferase</fullName>
    </submittedName>
</protein>
<comment type="caution">
    <text evidence="3">The sequence shown here is derived from an EMBL/GenBank/DDBJ whole genome shotgun (WGS) entry which is preliminary data.</text>
</comment>
<dbReference type="PRINTS" id="PR01543">
    <property type="entry name" value="ANATRNSFRASE"/>
</dbReference>
<dbReference type="Proteomes" id="UP000610862">
    <property type="component" value="Unassembled WGS sequence"/>
</dbReference>
<dbReference type="PANTHER" id="PTHR11786">
    <property type="entry name" value="N-HYDROXYARYLAMINE O-ACETYLTRANSFERASE"/>
    <property type="match status" value="1"/>
</dbReference>
<evidence type="ECO:0000256" key="1">
    <source>
        <dbReference type="ARBA" id="ARBA00006547"/>
    </source>
</evidence>
<name>A0A926E554_9FIRM</name>
<keyword evidence="4" id="KW-1185">Reference proteome</keyword>
<dbReference type="Gene3D" id="3.30.2140.20">
    <property type="match status" value="1"/>
</dbReference>
<dbReference type="EMBL" id="JACRTA010000001">
    <property type="protein sequence ID" value="MBC8567995.1"/>
    <property type="molecule type" value="Genomic_DNA"/>
</dbReference>
<organism evidence="3 4">
    <name type="scientific">Lentihominibacter hominis</name>
    <dbReference type="NCBI Taxonomy" id="2763645"/>
    <lineage>
        <taxon>Bacteria</taxon>
        <taxon>Bacillati</taxon>
        <taxon>Bacillota</taxon>
        <taxon>Clostridia</taxon>
        <taxon>Peptostreptococcales</taxon>
        <taxon>Anaerovoracaceae</taxon>
        <taxon>Lentihominibacter</taxon>
    </lineage>
</organism>
<dbReference type="AlphaFoldDB" id="A0A926E554"/>